<reference evidence="1" key="1">
    <citation type="submission" date="2021-03" db="EMBL/GenBank/DDBJ databases">
        <authorList>
            <person name="Li Z."/>
            <person name="Yang C."/>
        </authorList>
    </citation>
    <scope>NUCLEOTIDE SEQUENCE</scope>
    <source>
        <strain evidence="1">Dzin_1.0</strain>
        <tissue evidence="1">Leaf</tissue>
    </source>
</reference>
<dbReference type="Gene3D" id="1.10.10.60">
    <property type="entry name" value="Homeodomain-like"/>
    <property type="match status" value="1"/>
</dbReference>
<dbReference type="Proteomes" id="UP001085076">
    <property type="component" value="Miscellaneous, Linkage group lg02"/>
</dbReference>
<comment type="caution">
    <text evidence="1">The sequence shown here is derived from an EMBL/GenBank/DDBJ whole genome shotgun (WGS) entry which is preliminary data.</text>
</comment>
<dbReference type="InterPro" id="IPR046955">
    <property type="entry name" value="PHR1-like"/>
</dbReference>
<dbReference type="OrthoDB" id="551907at2759"/>
<dbReference type="PANTHER" id="PTHR31499:SF43">
    <property type="entry name" value="MYB FAMILY TRANSCRIPTION FACTOR APL"/>
    <property type="match status" value="1"/>
</dbReference>
<name>A0A9D5HLU7_9LILI</name>
<accession>A0A9D5HLU7</accession>
<gene>
    <name evidence="1" type="ORF">J5N97_009810</name>
</gene>
<sequence length="85" mass="9370">MTSLFWLEQSQVSALSTSQSAHLLAGNAESRGIEKATPKSVMRMMGVLGLTLYLKSHLQKYKLSKIRDSNTIHDSKNQGSEAFAN</sequence>
<evidence type="ECO:0000313" key="1">
    <source>
        <dbReference type="EMBL" id="KAJ0981555.1"/>
    </source>
</evidence>
<dbReference type="PANTHER" id="PTHR31499">
    <property type="entry name" value="MYB FAMILY TRANSCRIPTION FACTOR PHL11"/>
    <property type="match status" value="1"/>
</dbReference>
<protein>
    <submittedName>
        <fullName evidence="1">Uncharacterized protein</fullName>
    </submittedName>
</protein>
<reference evidence="1" key="2">
    <citation type="journal article" date="2022" name="Hortic Res">
        <title>The genome of Dioscorea zingiberensis sheds light on the biosynthesis, origin and evolution of the medicinally important diosgenin saponins.</title>
        <authorList>
            <person name="Li Y."/>
            <person name="Tan C."/>
            <person name="Li Z."/>
            <person name="Guo J."/>
            <person name="Li S."/>
            <person name="Chen X."/>
            <person name="Wang C."/>
            <person name="Dai X."/>
            <person name="Yang H."/>
            <person name="Song W."/>
            <person name="Hou L."/>
            <person name="Xu J."/>
            <person name="Tong Z."/>
            <person name="Xu A."/>
            <person name="Yuan X."/>
            <person name="Wang W."/>
            <person name="Yang Q."/>
            <person name="Chen L."/>
            <person name="Sun Z."/>
            <person name="Wang K."/>
            <person name="Pan B."/>
            <person name="Chen J."/>
            <person name="Bao Y."/>
            <person name="Liu F."/>
            <person name="Qi X."/>
            <person name="Gang D.R."/>
            <person name="Wen J."/>
            <person name="Li J."/>
        </authorList>
    </citation>
    <scope>NUCLEOTIDE SEQUENCE</scope>
    <source>
        <strain evidence="1">Dzin_1.0</strain>
    </source>
</reference>
<dbReference type="GO" id="GO:0003700">
    <property type="term" value="F:DNA-binding transcription factor activity"/>
    <property type="evidence" value="ECO:0007669"/>
    <property type="project" value="InterPro"/>
</dbReference>
<keyword evidence="2" id="KW-1185">Reference proteome</keyword>
<dbReference type="AlphaFoldDB" id="A0A9D5HLU7"/>
<proteinExistence type="predicted"/>
<evidence type="ECO:0000313" key="2">
    <source>
        <dbReference type="Proteomes" id="UP001085076"/>
    </source>
</evidence>
<organism evidence="1 2">
    <name type="scientific">Dioscorea zingiberensis</name>
    <dbReference type="NCBI Taxonomy" id="325984"/>
    <lineage>
        <taxon>Eukaryota</taxon>
        <taxon>Viridiplantae</taxon>
        <taxon>Streptophyta</taxon>
        <taxon>Embryophyta</taxon>
        <taxon>Tracheophyta</taxon>
        <taxon>Spermatophyta</taxon>
        <taxon>Magnoliopsida</taxon>
        <taxon>Liliopsida</taxon>
        <taxon>Dioscoreales</taxon>
        <taxon>Dioscoreaceae</taxon>
        <taxon>Dioscorea</taxon>
    </lineage>
</organism>
<dbReference type="EMBL" id="JAGGNH010000002">
    <property type="protein sequence ID" value="KAJ0981555.1"/>
    <property type="molecule type" value="Genomic_DNA"/>
</dbReference>